<reference evidence="4" key="1">
    <citation type="submission" date="2022-11" db="UniProtKB">
        <authorList>
            <consortium name="WormBaseParasite"/>
        </authorList>
    </citation>
    <scope>IDENTIFICATION</scope>
</reference>
<organism evidence="3 4">
    <name type="scientific">Meloidogyne floridensis</name>
    <dbReference type="NCBI Taxonomy" id="298350"/>
    <lineage>
        <taxon>Eukaryota</taxon>
        <taxon>Metazoa</taxon>
        <taxon>Ecdysozoa</taxon>
        <taxon>Nematoda</taxon>
        <taxon>Chromadorea</taxon>
        <taxon>Rhabditida</taxon>
        <taxon>Tylenchina</taxon>
        <taxon>Tylenchomorpha</taxon>
        <taxon>Tylenchoidea</taxon>
        <taxon>Meloidogynidae</taxon>
        <taxon>Meloidogyninae</taxon>
        <taxon>Meloidogyne</taxon>
    </lineage>
</organism>
<dbReference type="AlphaFoldDB" id="A0A915NGU3"/>
<dbReference type="GO" id="GO:0005230">
    <property type="term" value="F:extracellular ligand-gated monoatomic ion channel activity"/>
    <property type="evidence" value="ECO:0007669"/>
    <property type="project" value="InterPro"/>
</dbReference>
<dbReference type="Gene3D" id="2.70.170.10">
    <property type="entry name" value="Neurotransmitter-gated ion-channel ligand-binding domain"/>
    <property type="match status" value="1"/>
</dbReference>
<dbReference type="SUPFAM" id="SSF63712">
    <property type="entry name" value="Nicotinic receptor ligand binding domain-like"/>
    <property type="match status" value="1"/>
</dbReference>
<dbReference type="Pfam" id="PF02931">
    <property type="entry name" value="Neur_chan_LBD"/>
    <property type="match status" value="1"/>
</dbReference>
<evidence type="ECO:0000259" key="2">
    <source>
        <dbReference type="Pfam" id="PF02931"/>
    </source>
</evidence>
<feature type="domain" description="Neurotransmitter-gated ion-channel ligand-binding" evidence="2">
    <location>
        <begin position="211"/>
        <end position="264"/>
    </location>
</feature>
<dbReference type="WBParaSite" id="scf7180000418544.g2549">
    <property type="protein sequence ID" value="scf7180000418544.g2549"/>
    <property type="gene ID" value="scf7180000418544.g2549"/>
</dbReference>
<sequence length="265" mass="31564">MEKKAYFEDEDVVDVEPIPRIKSKNYSNINLNKNEDEDFFEDYDDDDDWTIVTVQLKKKKGRKKGKPKKIIEELRDTNKEKMKEEGKIENDFGRKLSEIEEKEVKKEEKIKVMEGKETKKSIEEEKVEKKFVKKGKMKDEKYKEKIKNIPELPLLKSILPWIPHTLRKHKQVHKAKKAKMRFTLDKTVYIKKEDLGSEAFRDLGGSFITPLLKEKKYDNKSIPLVFADEPLKVFVALEVIHLGNFDNFQMEYELDVFLHMQWYDV</sequence>
<protein>
    <submittedName>
        <fullName evidence="4">Neurotransmitter-gated ion-channel ligand-binding domain-containing protein</fullName>
    </submittedName>
</protein>
<keyword evidence="3" id="KW-1185">Reference proteome</keyword>
<dbReference type="InterPro" id="IPR036734">
    <property type="entry name" value="Neur_chan_lig-bd_sf"/>
</dbReference>
<dbReference type="GO" id="GO:0016020">
    <property type="term" value="C:membrane"/>
    <property type="evidence" value="ECO:0007669"/>
    <property type="project" value="InterPro"/>
</dbReference>
<evidence type="ECO:0000313" key="4">
    <source>
        <dbReference type="WBParaSite" id="scf7180000418544.g2549"/>
    </source>
</evidence>
<name>A0A915NGU3_9BILA</name>
<proteinExistence type="predicted"/>
<evidence type="ECO:0000256" key="1">
    <source>
        <dbReference type="SAM" id="MobiDB-lite"/>
    </source>
</evidence>
<feature type="region of interest" description="Disordered" evidence="1">
    <location>
        <begin position="61"/>
        <end position="86"/>
    </location>
</feature>
<accession>A0A915NGU3</accession>
<dbReference type="Proteomes" id="UP000887560">
    <property type="component" value="Unplaced"/>
</dbReference>
<evidence type="ECO:0000313" key="3">
    <source>
        <dbReference type="Proteomes" id="UP000887560"/>
    </source>
</evidence>
<dbReference type="InterPro" id="IPR006202">
    <property type="entry name" value="Neur_chan_lig-bd"/>
</dbReference>
<feature type="compositionally biased region" description="Basic and acidic residues" evidence="1">
    <location>
        <begin position="69"/>
        <end position="86"/>
    </location>
</feature>